<protein>
    <submittedName>
        <fullName evidence="2">YCII-related domain-containing protein</fullName>
    </submittedName>
</protein>
<dbReference type="PANTHER" id="PTHR33606">
    <property type="entry name" value="PROTEIN YCII"/>
    <property type="match status" value="1"/>
</dbReference>
<dbReference type="Proteomes" id="UP000799439">
    <property type="component" value="Unassembled WGS sequence"/>
</dbReference>
<evidence type="ECO:0000313" key="3">
    <source>
        <dbReference type="Proteomes" id="UP000799439"/>
    </source>
</evidence>
<dbReference type="AlphaFoldDB" id="A0A9P4J0N3"/>
<proteinExistence type="predicted"/>
<dbReference type="InterPro" id="IPR011008">
    <property type="entry name" value="Dimeric_a/b-barrel"/>
</dbReference>
<feature type="domain" description="YCII-related" evidence="1">
    <location>
        <begin position="12"/>
        <end position="90"/>
    </location>
</feature>
<dbReference type="EMBL" id="ML996088">
    <property type="protein sequence ID" value="KAF2151292.1"/>
    <property type="molecule type" value="Genomic_DNA"/>
</dbReference>
<name>A0A9P4J0N3_9PEZI</name>
<accession>A0A9P4J0N3</accession>
<gene>
    <name evidence="2" type="ORF">K461DRAFT_280085</name>
</gene>
<dbReference type="Pfam" id="PF03795">
    <property type="entry name" value="YCII"/>
    <property type="match status" value="1"/>
</dbReference>
<dbReference type="PANTHER" id="PTHR33606:SF3">
    <property type="entry name" value="PROTEIN YCII"/>
    <property type="match status" value="1"/>
</dbReference>
<organism evidence="2 3">
    <name type="scientific">Myriangium duriaei CBS 260.36</name>
    <dbReference type="NCBI Taxonomy" id="1168546"/>
    <lineage>
        <taxon>Eukaryota</taxon>
        <taxon>Fungi</taxon>
        <taxon>Dikarya</taxon>
        <taxon>Ascomycota</taxon>
        <taxon>Pezizomycotina</taxon>
        <taxon>Dothideomycetes</taxon>
        <taxon>Dothideomycetidae</taxon>
        <taxon>Myriangiales</taxon>
        <taxon>Myriangiaceae</taxon>
        <taxon>Myriangium</taxon>
    </lineage>
</organism>
<dbReference type="InterPro" id="IPR051807">
    <property type="entry name" value="Sec-metab_biosynth-assoc"/>
</dbReference>
<dbReference type="SUPFAM" id="SSF54909">
    <property type="entry name" value="Dimeric alpha+beta barrel"/>
    <property type="match status" value="1"/>
</dbReference>
<evidence type="ECO:0000259" key="1">
    <source>
        <dbReference type="Pfam" id="PF03795"/>
    </source>
</evidence>
<dbReference type="Gene3D" id="3.30.70.1060">
    <property type="entry name" value="Dimeric alpha+beta barrel"/>
    <property type="match status" value="1"/>
</dbReference>
<dbReference type="OrthoDB" id="3892293at2759"/>
<sequence length="108" mass="11964">MAQQYDWLVQTPANAADQQTRIDVRPAHLEHNKPLIEGGKLLFGGPALAHQPKTPDDLAVVGSIMLIRAESEQEVREMIRQDPYAKAGFWDAEGASVTPFRCVVRKGL</sequence>
<dbReference type="InterPro" id="IPR005545">
    <property type="entry name" value="YCII"/>
</dbReference>
<comment type="caution">
    <text evidence="2">The sequence shown here is derived from an EMBL/GenBank/DDBJ whole genome shotgun (WGS) entry which is preliminary data.</text>
</comment>
<keyword evidence="3" id="KW-1185">Reference proteome</keyword>
<reference evidence="2" key="1">
    <citation type="journal article" date="2020" name="Stud. Mycol.">
        <title>101 Dothideomycetes genomes: a test case for predicting lifestyles and emergence of pathogens.</title>
        <authorList>
            <person name="Haridas S."/>
            <person name="Albert R."/>
            <person name="Binder M."/>
            <person name="Bloem J."/>
            <person name="Labutti K."/>
            <person name="Salamov A."/>
            <person name="Andreopoulos B."/>
            <person name="Baker S."/>
            <person name="Barry K."/>
            <person name="Bills G."/>
            <person name="Bluhm B."/>
            <person name="Cannon C."/>
            <person name="Castanera R."/>
            <person name="Culley D."/>
            <person name="Daum C."/>
            <person name="Ezra D."/>
            <person name="Gonzalez J."/>
            <person name="Henrissat B."/>
            <person name="Kuo A."/>
            <person name="Liang C."/>
            <person name="Lipzen A."/>
            <person name="Lutzoni F."/>
            <person name="Magnuson J."/>
            <person name="Mondo S."/>
            <person name="Nolan M."/>
            <person name="Ohm R."/>
            <person name="Pangilinan J."/>
            <person name="Park H.-J."/>
            <person name="Ramirez L."/>
            <person name="Alfaro M."/>
            <person name="Sun H."/>
            <person name="Tritt A."/>
            <person name="Yoshinaga Y."/>
            <person name="Zwiers L.-H."/>
            <person name="Turgeon B."/>
            <person name="Goodwin S."/>
            <person name="Spatafora J."/>
            <person name="Crous P."/>
            <person name="Grigoriev I."/>
        </authorList>
    </citation>
    <scope>NUCLEOTIDE SEQUENCE</scope>
    <source>
        <strain evidence="2">CBS 260.36</strain>
    </source>
</reference>
<evidence type="ECO:0000313" key="2">
    <source>
        <dbReference type="EMBL" id="KAF2151292.1"/>
    </source>
</evidence>